<name>A0A2N3HMQ4_9FLAO</name>
<dbReference type="InterPro" id="IPR034660">
    <property type="entry name" value="DinB/YfiT-like"/>
</dbReference>
<dbReference type="SUPFAM" id="SSF109854">
    <property type="entry name" value="DinB/YfiT-like putative metalloenzymes"/>
    <property type="match status" value="1"/>
</dbReference>
<dbReference type="OrthoDB" id="119432at2"/>
<evidence type="ECO:0000313" key="3">
    <source>
        <dbReference type="EMBL" id="PKQ46243.1"/>
    </source>
</evidence>
<dbReference type="Proteomes" id="UP000233435">
    <property type="component" value="Unassembled WGS sequence"/>
</dbReference>
<gene>
    <name evidence="3" type="ORF">CSW08_03525</name>
</gene>
<feature type="signal peptide" evidence="1">
    <location>
        <begin position="1"/>
        <end position="18"/>
    </location>
</feature>
<keyword evidence="4" id="KW-1185">Reference proteome</keyword>
<evidence type="ECO:0000313" key="4">
    <source>
        <dbReference type="Proteomes" id="UP000233435"/>
    </source>
</evidence>
<dbReference type="InterPro" id="IPR024775">
    <property type="entry name" value="DinB-like"/>
</dbReference>
<feature type="domain" description="DinB-like" evidence="2">
    <location>
        <begin position="31"/>
        <end position="155"/>
    </location>
</feature>
<sequence length="170" mass="18838">MKALTTLFLCMCTFFVSAQDQIVQSSLKGLLSNNQNQISSLADAFSEEQYEWRPAEGVRSVREAILHTAAANYFLASKLGFAPPEDVDMMGMEKIMEKANVLDALNKSFVFILDKIDQINADSFDKEVDLGFAKLNTLSTLLVILDHSGEHKGQLIAYARSNGITPPWSN</sequence>
<evidence type="ECO:0000256" key="1">
    <source>
        <dbReference type="SAM" id="SignalP"/>
    </source>
</evidence>
<dbReference type="Pfam" id="PF12867">
    <property type="entry name" value="DinB_2"/>
    <property type="match status" value="1"/>
</dbReference>
<evidence type="ECO:0000259" key="2">
    <source>
        <dbReference type="Pfam" id="PF12867"/>
    </source>
</evidence>
<accession>A0A2N3HMQ4</accession>
<comment type="caution">
    <text evidence="3">The sequence shown here is derived from an EMBL/GenBank/DDBJ whole genome shotgun (WGS) entry which is preliminary data.</text>
</comment>
<dbReference type="RefSeq" id="WP_106658520.1">
    <property type="nucleotide sequence ID" value="NZ_PJEO01000014.1"/>
</dbReference>
<protein>
    <submittedName>
        <fullName evidence="3">DinB family protein</fullName>
    </submittedName>
</protein>
<organism evidence="3 4">
    <name type="scientific">Confluentibacter flavum</name>
    <dbReference type="NCBI Taxonomy" id="1909700"/>
    <lineage>
        <taxon>Bacteria</taxon>
        <taxon>Pseudomonadati</taxon>
        <taxon>Bacteroidota</taxon>
        <taxon>Flavobacteriia</taxon>
        <taxon>Flavobacteriales</taxon>
        <taxon>Flavobacteriaceae</taxon>
        <taxon>Confluentibacter</taxon>
    </lineage>
</organism>
<dbReference type="AlphaFoldDB" id="A0A2N3HMQ4"/>
<proteinExistence type="predicted"/>
<keyword evidence="1" id="KW-0732">Signal</keyword>
<feature type="chain" id="PRO_5014755675" evidence="1">
    <location>
        <begin position="19"/>
        <end position="170"/>
    </location>
</feature>
<dbReference type="Gene3D" id="1.20.120.450">
    <property type="entry name" value="dinb family like domain"/>
    <property type="match status" value="1"/>
</dbReference>
<dbReference type="EMBL" id="PJEO01000014">
    <property type="protein sequence ID" value="PKQ46243.1"/>
    <property type="molecule type" value="Genomic_DNA"/>
</dbReference>
<reference evidence="3 4" key="1">
    <citation type="submission" date="2017-12" db="EMBL/GenBank/DDBJ databases">
        <title>Confluentibacter flavum sp. nov., isolated from the saline lake.</title>
        <authorList>
            <person name="Yu L."/>
        </authorList>
    </citation>
    <scope>NUCLEOTIDE SEQUENCE [LARGE SCALE GENOMIC DNA]</scope>
    <source>
        <strain evidence="3 4">3B</strain>
    </source>
</reference>